<dbReference type="EMBL" id="SPQQ01000002">
    <property type="protein sequence ID" value="TGE38918.1"/>
    <property type="molecule type" value="Genomic_DNA"/>
</dbReference>
<dbReference type="Pfam" id="PF05975">
    <property type="entry name" value="EcsB"/>
    <property type="match status" value="1"/>
</dbReference>
<keyword evidence="1" id="KW-0812">Transmembrane</keyword>
<gene>
    <name evidence="2" type="ORF">E4K67_05445</name>
</gene>
<feature type="transmembrane region" description="Helical" evidence="1">
    <location>
        <begin position="355"/>
        <end position="377"/>
    </location>
</feature>
<dbReference type="RefSeq" id="WP_135545414.1">
    <property type="nucleotide sequence ID" value="NZ_SPQQ01000002.1"/>
</dbReference>
<feature type="transmembrane region" description="Helical" evidence="1">
    <location>
        <begin position="26"/>
        <end position="48"/>
    </location>
</feature>
<dbReference type="InterPro" id="IPR010288">
    <property type="entry name" value="EcsB_ABC"/>
</dbReference>
<keyword evidence="1" id="KW-1133">Transmembrane helix</keyword>
<evidence type="ECO:0000313" key="2">
    <source>
        <dbReference type="EMBL" id="TGE38918.1"/>
    </source>
</evidence>
<evidence type="ECO:0000256" key="1">
    <source>
        <dbReference type="SAM" id="Phobius"/>
    </source>
</evidence>
<comment type="caution">
    <text evidence="2">The sequence shown here is derived from an EMBL/GenBank/DDBJ whole genome shotgun (WGS) entry which is preliminary data.</text>
</comment>
<evidence type="ECO:0000313" key="3">
    <source>
        <dbReference type="Proteomes" id="UP000298460"/>
    </source>
</evidence>
<keyword evidence="3" id="KW-1185">Reference proteome</keyword>
<protein>
    <submittedName>
        <fullName evidence="2">ABC transporter permease</fullName>
    </submittedName>
</protein>
<sequence length="412" mass="47577">MITVTRLFLRRVISDWKYQYQVWKSAVDWIVALYIVIPFSAGFIYYYHSWWRAVPGWLDYIPLNALTAIIVVFAWSGTIRIFVENADQLFLLQRKVWISRIIKYSLGYSIIYNLVVTALLLVILAPFLLLHYGFSLIGVVWLTILAFILKNCMGLGKQLIELRFKGWSKRILTSVVFLITGVYVNQSVGLLLNRKGLFYLSMLALLIVLGRLLYKRVKLRGAFSEDVAREQTAKLRLAKYMLQSAGTYVKKPRFNRKRPLLFRNSNLIFKKRNPVNGLVEMCLKSKLRNDIDIMSYFRMLGASSVAILIFPSDYGWLLWFAFSIMITNVVWLFWQEAINDPFVCLFPWSPETKLVAMRKAIFLMALPGQLMLGVVVAIKTHSWLGGLVMVPVTVLIGYYMAKMISLKSKITP</sequence>
<dbReference type="AlphaFoldDB" id="A0A4Z0R7W3"/>
<feature type="transmembrane region" description="Helical" evidence="1">
    <location>
        <begin position="316"/>
        <end position="334"/>
    </location>
</feature>
<dbReference type="OrthoDB" id="2448479at2"/>
<feature type="transmembrane region" description="Helical" evidence="1">
    <location>
        <begin position="293"/>
        <end position="310"/>
    </location>
</feature>
<feature type="transmembrane region" description="Helical" evidence="1">
    <location>
        <begin position="170"/>
        <end position="191"/>
    </location>
</feature>
<keyword evidence="1" id="KW-0472">Membrane</keyword>
<feature type="transmembrane region" description="Helical" evidence="1">
    <location>
        <begin position="130"/>
        <end position="149"/>
    </location>
</feature>
<feature type="transmembrane region" description="Helical" evidence="1">
    <location>
        <begin position="104"/>
        <end position="124"/>
    </location>
</feature>
<name>A0A4Z0R7W3_9FIRM</name>
<dbReference type="Proteomes" id="UP000298460">
    <property type="component" value="Unassembled WGS sequence"/>
</dbReference>
<feature type="transmembrane region" description="Helical" evidence="1">
    <location>
        <begin position="383"/>
        <end position="401"/>
    </location>
</feature>
<accession>A0A4Z0R7W3</accession>
<dbReference type="GO" id="GO:0016020">
    <property type="term" value="C:membrane"/>
    <property type="evidence" value="ECO:0007669"/>
    <property type="project" value="InterPro"/>
</dbReference>
<feature type="transmembrane region" description="Helical" evidence="1">
    <location>
        <begin position="197"/>
        <end position="214"/>
    </location>
</feature>
<proteinExistence type="predicted"/>
<feature type="transmembrane region" description="Helical" evidence="1">
    <location>
        <begin position="60"/>
        <end position="83"/>
    </location>
</feature>
<organism evidence="2 3">
    <name type="scientific">Desulfosporosinus fructosivorans</name>
    <dbReference type="NCBI Taxonomy" id="2018669"/>
    <lineage>
        <taxon>Bacteria</taxon>
        <taxon>Bacillati</taxon>
        <taxon>Bacillota</taxon>
        <taxon>Clostridia</taxon>
        <taxon>Eubacteriales</taxon>
        <taxon>Desulfitobacteriaceae</taxon>
        <taxon>Desulfosporosinus</taxon>
    </lineage>
</organism>
<reference evidence="2 3" key="1">
    <citation type="submission" date="2019-03" db="EMBL/GenBank/DDBJ databases">
        <title>Draft Genome Sequence of Desulfosporosinus fructosivorans Strain 63.6F, Isolated from Marine Sediment in the Baltic Sea.</title>
        <authorList>
            <person name="Hausmann B."/>
            <person name="Vandieken V."/>
            <person name="Pjevac P."/>
            <person name="Schreck K."/>
            <person name="Herbold C.W."/>
            <person name="Loy A."/>
        </authorList>
    </citation>
    <scope>NUCLEOTIDE SEQUENCE [LARGE SCALE GENOMIC DNA]</scope>
    <source>
        <strain evidence="2 3">63.6F</strain>
    </source>
</reference>